<dbReference type="RefSeq" id="WP_209988327.1">
    <property type="nucleotide sequence ID" value="NZ_JAGINO010000024.1"/>
</dbReference>
<evidence type="ECO:0000259" key="8">
    <source>
        <dbReference type="PROSITE" id="PS50253"/>
    </source>
</evidence>
<evidence type="ECO:0000256" key="2">
    <source>
        <dbReference type="ARBA" id="ARBA00010581"/>
    </source>
</evidence>
<dbReference type="InterPro" id="IPR024791">
    <property type="entry name" value="Cyt_c/ubiquinol_Oxase_su3"/>
</dbReference>
<keyword evidence="10" id="KW-1185">Reference proteome</keyword>
<dbReference type="EMBL" id="JAUSVU010000022">
    <property type="protein sequence ID" value="MDQ0536010.1"/>
    <property type="molecule type" value="Genomic_DNA"/>
</dbReference>
<keyword evidence="4 7" id="KW-1133">Transmembrane helix</keyword>
<organism evidence="9 10">
    <name type="scientific">Azospirillum picis</name>
    <dbReference type="NCBI Taxonomy" id="488438"/>
    <lineage>
        <taxon>Bacteria</taxon>
        <taxon>Pseudomonadati</taxon>
        <taxon>Pseudomonadota</taxon>
        <taxon>Alphaproteobacteria</taxon>
        <taxon>Rhodospirillales</taxon>
        <taxon>Azospirillaceae</taxon>
        <taxon>Azospirillum</taxon>
    </lineage>
</organism>
<proteinExistence type="inferred from homology"/>
<accession>A0ABU0MRC8</accession>
<feature type="transmembrane region" description="Helical" evidence="7">
    <location>
        <begin position="30"/>
        <end position="50"/>
    </location>
</feature>
<dbReference type="SUPFAM" id="SSF81452">
    <property type="entry name" value="Cytochrome c oxidase subunit III-like"/>
    <property type="match status" value="1"/>
</dbReference>
<evidence type="ECO:0000256" key="5">
    <source>
        <dbReference type="ARBA" id="ARBA00023136"/>
    </source>
</evidence>
<feature type="transmembrane region" description="Helical" evidence="7">
    <location>
        <begin position="198"/>
        <end position="218"/>
    </location>
</feature>
<keyword evidence="5 7" id="KW-0472">Membrane</keyword>
<dbReference type="PANTHER" id="PTHR11403">
    <property type="entry name" value="CYTOCHROME C OXIDASE SUBUNIT III"/>
    <property type="match status" value="1"/>
</dbReference>
<dbReference type="Gene3D" id="1.20.120.80">
    <property type="entry name" value="Cytochrome c oxidase, subunit III, four-helix bundle"/>
    <property type="match status" value="1"/>
</dbReference>
<feature type="transmembrane region" description="Helical" evidence="7">
    <location>
        <begin position="152"/>
        <end position="178"/>
    </location>
</feature>
<evidence type="ECO:0000313" key="9">
    <source>
        <dbReference type="EMBL" id="MDQ0536010.1"/>
    </source>
</evidence>
<name>A0ABU0MRC8_9PROT</name>
<evidence type="ECO:0000256" key="7">
    <source>
        <dbReference type="SAM" id="Phobius"/>
    </source>
</evidence>
<protein>
    <submittedName>
        <fullName evidence="9">Cytochrome c oxidase subunit 3</fullName>
    </submittedName>
</protein>
<sequence>MSDARREPWPDPSPEPQYATMAQQAEAASFGMWVFLATEVLFFGGMLLAYAWARGSFPAGFAEAGRHTKIFIGSVNTVVLLTSSFTMAWAVNAAEHGRRRPTAWLLAATALLALLFLALKGVEYHQEWTEHLVPGLNFREEGPNAHAVELFYFLYFMLTGIHGIHVTIGIGLIAVTMVRAWRGAFSERYYTPVEVTGLYWHFVDIVWIFLYPLIYLVGRSGP</sequence>
<comment type="similarity">
    <text evidence="2 6">Belongs to the cytochrome c oxidase subunit 3 family.</text>
</comment>
<dbReference type="Pfam" id="PF00510">
    <property type="entry name" value="COX3"/>
    <property type="match status" value="1"/>
</dbReference>
<feature type="domain" description="Heme-copper oxidase subunit III family profile" evidence="8">
    <location>
        <begin position="30"/>
        <end position="219"/>
    </location>
</feature>
<dbReference type="Proteomes" id="UP001244552">
    <property type="component" value="Unassembled WGS sequence"/>
</dbReference>
<comment type="caution">
    <text evidence="9">The sequence shown here is derived from an EMBL/GenBank/DDBJ whole genome shotgun (WGS) entry which is preliminary data.</text>
</comment>
<keyword evidence="3 6" id="KW-0812">Transmembrane</keyword>
<evidence type="ECO:0000313" key="10">
    <source>
        <dbReference type="Proteomes" id="UP001244552"/>
    </source>
</evidence>
<feature type="transmembrane region" description="Helical" evidence="7">
    <location>
        <begin position="70"/>
        <end position="91"/>
    </location>
</feature>
<dbReference type="PROSITE" id="PS50253">
    <property type="entry name" value="COX3"/>
    <property type="match status" value="1"/>
</dbReference>
<dbReference type="PANTHER" id="PTHR11403:SF6">
    <property type="entry name" value="NITRIC OXIDE REDUCTASE SUBUNIT E"/>
    <property type="match status" value="1"/>
</dbReference>
<comment type="subcellular location">
    <subcellularLocation>
        <location evidence="6">Cell membrane</location>
        <topology evidence="6">Multi-pass membrane protein</topology>
    </subcellularLocation>
    <subcellularLocation>
        <location evidence="1">Membrane</location>
        <topology evidence="1">Multi-pass membrane protein</topology>
    </subcellularLocation>
</comment>
<dbReference type="InterPro" id="IPR035973">
    <property type="entry name" value="Cyt_c_oxidase_su3-like_sf"/>
</dbReference>
<evidence type="ECO:0000256" key="6">
    <source>
        <dbReference type="RuleBase" id="RU003376"/>
    </source>
</evidence>
<dbReference type="InterPro" id="IPR000298">
    <property type="entry name" value="Cyt_c_oxidase-like_su3"/>
</dbReference>
<evidence type="ECO:0000256" key="3">
    <source>
        <dbReference type="ARBA" id="ARBA00022692"/>
    </source>
</evidence>
<reference evidence="9 10" key="1">
    <citation type="submission" date="2023-07" db="EMBL/GenBank/DDBJ databases">
        <title>Genomic Encyclopedia of Type Strains, Phase IV (KMG-IV): sequencing the most valuable type-strain genomes for metagenomic binning, comparative biology and taxonomic classification.</title>
        <authorList>
            <person name="Goeker M."/>
        </authorList>
    </citation>
    <scope>NUCLEOTIDE SEQUENCE [LARGE SCALE GENOMIC DNA]</scope>
    <source>
        <strain evidence="9 10">DSM 19922</strain>
    </source>
</reference>
<gene>
    <name evidence="9" type="ORF">QO018_004901</name>
</gene>
<dbReference type="InterPro" id="IPR013833">
    <property type="entry name" value="Cyt_c_oxidase_su3_a-hlx"/>
</dbReference>
<evidence type="ECO:0000256" key="1">
    <source>
        <dbReference type="ARBA" id="ARBA00004141"/>
    </source>
</evidence>
<dbReference type="CDD" id="cd02862">
    <property type="entry name" value="NorE_like"/>
    <property type="match status" value="1"/>
</dbReference>
<evidence type="ECO:0000256" key="4">
    <source>
        <dbReference type="ARBA" id="ARBA00022989"/>
    </source>
</evidence>
<feature type="transmembrane region" description="Helical" evidence="7">
    <location>
        <begin position="103"/>
        <end position="122"/>
    </location>
</feature>